<protein>
    <submittedName>
        <fullName evidence="1">Uncharacterized protein</fullName>
    </submittedName>
</protein>
<gene>
    <name evidence="1" type="ORF">LCL61_42495</name>
</gene>
<proteinExistence type="predicted"/>
<evidence type="ECO:0000313" key="2">
    <source>
        <dbReference type="Proteomes" id="UP001456344"/>
    </source>
</evidence>
<name>A0ACD5BSJ7_9PSEU</name>
<dbReference type="EMBL" id="CP150484">
    <property type="protein sequence ID" value="WYW22224.1"/>
    <property type="molecule type" value="Genomic_DNA"/>
</dbReference>
<keyword evidence="2" id="KW-1185">Reference proteome</keyword>
<reference evidence="1" key="1">
    <citation type="submission" date="2023-10" db="EMBL/GenBank/DDBJ databases">
        <title>Whole genome sequencing of actinobacterial strain Amycolatopsis sp. (BCA-696) identifies the underlying plant growth-promoting genes.</title>
        <authorList>
            <person name="Gandham P."/>
            <person name="Vadla N."/>
            <person name="Saji A."/>
            <person name="Srinivas V."/>
            <person name="Ruperao P."/>
            <person name="Selvanayagam S."/>
            <person name="Saxena R.K."/>
            <person name="Rathore A."/>
            <person name="Gopalakrishnan S."/>
            <person name="Thakur V."/>
        </authorList>
    </citation>
    <scope>NUCLEOTIDE SEQUENCE</scope>
    <source>
        <strain evidence="1">BCA-696</strain>
    </source>
</reference>
<dbReference type="Proteomes" id="UP001456344">
    <property type="component" value="Chromosome"/>
</dbReference>
<sequence>MRGWKVLTWFAPSRPRHFSRPSAFREGKNLGRLIVGTLLPDIGETRPGTYQTIAERHSERIVWPLETHFGYVPDVHRSRGILTTVCLLLAVTACSSGTPTEQVAATPSPSSSSKPASSTPPSPTTPPPAPLAKITAACPVLGAIEFLQVIGRSDDLVANEGESERVGAGKAYRCAYEDPKGKYGKSAELFVAAIPGNQPPRATIDKLAKECEQPATQLPGIGEQALWCEIPTDGPDLDIMVSVGKRGHGETRVATLYLYKTRPDVTNRRRPHRGGPGGSAPRVLTTDDLTKEGPVALAKGPSTKSGRGGS</sequence>
<organism evidence="1 2">
    <name type="scientific">Amycolatopsis coloradensis</name>
    <dbReference type="NCBI Taxonomy" id="76021"/>
    <lineage>
        <taxon>Bacteria</taxon>
        <taxon>Bacillati</taxon>
        <taxon>Actinomycetota</taxon>
        <taxon>Actinomycetes</taxon>
        <taxon>Pseudonocardiales</taxon>
        <taxon>Pseudonocardiaceae</taxon>
        <taxon>Amycolatopsis</taxon>
    </lineage>
</organism>
<evidence type="ECO:0000313" key="1">
    <source>
        <dbReference type="EMBL" id="WYW22224.1"/>
    </source>
</evidence>
<accession>A0ACD5BSJ7</accession>